<dbReference type="RefSeq" id="XP_043058504.1">
    <property type="nucleotide sequence ID" value="XM_043205135.1"/>
</dbReference>
<reference evidence="3" key="1">
    <citation type="journal article" date="2021" name="G3 (Bethesda)">
        <title>Genomic diversity, chromosomal rearrangements, and interspecies hybridization in the ogataea polymorpha species complex.</title>
        <authorList>
            <person name="Hanson S.J."/>
            <person name="Cinneide E.O."/>
            <person name="Salzberg L.I."/>
            <person name="Wolfe K.H."/>
            <person name="McGowan J."/>
            <person name="Fitzpatrick D.A."/>
            <person name="Matlin K."/>
        </authorList>
    </citation>
    <scope>NUCLEOTIDE SEQUENCE</scope>
    <source>
        <strain evidence="3">61-244</strain>
    </source>
</reference>
<dbReference type="PANTHER" id="PTHR48030:SF3">
    <property type="entry name" value="SPLICING FACTOR 3B SUBUNIT 4"/>
    <property type="match status" value="1"/>
</dbReference>
<dbReference type="GeneID" id="66128488"/>
<dbReference type="SMART" id="SM00360">
    <property type="entry name" value="RRM"/>
    <property type="match status" value="2"/>
</dbReference>
<dbReference type="InterPro" id="IPR035979">
    <property type="entry name" value="RBD_domain_sf"/>
</dbReference>
<evidence type="ECO:0000259" key="2">
    <source>
        <dbReference type="PROSITE" id="PS50102"/>
    </source>
</evidence>
<dbReference type="InterPro" id="IPR000504">
    <property type="entry name" value="RRM_dom"/>
</dbReference>
<sequence length="254" mass="29461">MVPMVPTAREAIRVHVVYQQSDNLQRAPVVLMDAHWTLNTPTPRFELFKYMSSVHQWKIRNLDPKVDETLLYELFVQFAPVKSIRLPKDKVLRRHQGYGFVEFFNVKDCEYVLNICSGLSLYDKVLRVKKLLGGQTDAPEIDEDIGPVVYVGNLDKLVDSGSISATFANFGTFRKPPQVVSGEKSNHAFLYYTDFESSDEAIKEMNGKIIMNRPIKMDYAYKKDSKEKHGDRTERLLYEKARENNFELEQLKKR</sequence>
<keyword evidence="1" id="KW-0694">RNA-binding</keyword>
<comment type="caution">
    <text evidence="3">The sequence shown here is derived from an EMBL/GenBank/DDBJ whole genome shotgun (WGS) entry which is preliminary data.</text>
</comment>
<dbReference type="InterPro" id="IPR012677">
    <property type="entry name" value="Nucleotide-bd_a/b_plait_sf"/>
</dbReference>
<dbReference type="PANTHER" id="PTHR48030">
    <property type="entry name" value="SPLICING FACTOR 3B SUBUNIT 4"/>
    <property type="match status" value="1"/>
</dbReference>
<name>A0AAN6DFD0_PICAN</name>
<feature type="domain" description="RRM" evidence="2">
    <location>
        <begin position="55"/>
        <end position="133"/>
    </location>
</feature>
<dbReference type="EMBL" id="JAHLUX010000009">
    <property type="protein sequence ID" value="KAG7816973.1"/>
    <property type="molecule type" value="Genomic_DNA"/>
</dbReference>
<dbReference type="PROSITE" id="PS50102">
    <property type="entry name" value="RRM"/>
    <property type="match status" value="2"/>
</dbReference>
<dbReference type="Gene3D" id="3.30.70.330">
    <property type="match status" value="2"/>
</dbReference>
<evidence type="ECO:0000313" key="3">
    <source>
        <dbReference type="EMBL" id="KAG7816973.1"/>
    </source>
</evidence>
<dbReference type="GO" id="GO:0005730">
    <property type="term" value="C:nucleolus"/>
    <property type="evidence" value="ECO:0007669"/>
    <property type="project" value="TreeGrafter"/>
</dbReference>
<dbReference type="GO" id="GO:0071011">
    <property type="term" value="C:precatalytic spliceosome"/>
    <property type="evidence" value="ECO:0007669"/>
    <property type="project" value="TreeGrafter"/>
</dbReference>
<dbReference type="GO" id="GO:0048026">
    <property type="term" value="P:positive regulation of mRNA splicing, via spliceosome"/>
    <property type="evidence" value="ECO:0007669"/>
    <property type="project" value="TreeGrafter"/>
</dbReference>
<dbReference type="AlphaFoldDB" id="A0AAN6DFD0"/>
<gene>
    <name evidence="3" type="ORF">KL928_004437</name>
</gene>
<feature type="domain" description="RRM" evidence="2">
    <location>
        <begin position="147"/>
        <end position="222"/>
    </location>
</feature>
<organism evidence="3 4">
    <name type="scientific">Pichia angusta</name>
    <name type="common">Yeast</name>
    <name type="synonym">Hansenula polymorpha</name>
    <dbReference type="NCBI Taxonomy" id="870730"/>
    <lineage>
        <taxon>Eukaryota</taxon>
        <taxon>Fungi</taxon>
        <taxon>Dikarya</taxon>
        <taxon>Ascomycota</taxon>
        <taxon>Saccharomycotina</taxon>
        <taxon>Pichiomycetes</taxon>
        <taxon>Pichiales</taxon>
        <taxon>Pichiaceae</taxon>
        <taxon>Ogataea</taxon>
    </lineage>
</organism>
<accession>A0AAN6DFD0</accession>
<evidence type="ECO:0000313" key="4">
    <source>
        <dbReference type="Proteomes" id="UP001196530"/>
    </source>
</evidence>
<dbReference type="InterPro" id="IPR052084">
    <property type="entry name" value="SF3B4_spliceosome_assoc"/>
</dbReference>
<proteinExistence type="predicted"/>
<evidence type="ECO:0000256" key="1">
    <source>
        <dbReference type="PROSITE-ProRule" id="PRU00176"/>
    </source>
</evidence>
<protein>
    <recommendedName>
        <fullName evidence="2">RRM domain-containing protein</fullName>
    </recommendedName>
</protein>
<dbReference type="Proteomes" id="UP001196530">
    <property type="component" value="Unassembled WGS sequence"/>
</dbReference>
<dbReference type="GO" id="GO:0003723">
    <property type="term" value="F:RNA binding"/>
    <property type="evidence" value="ECO:0007669"/>
    <property type="project" value="UniProtKB-UniRule"/>
</dbReference>
<dbReference type="Pfam" id="PF00076">
    <property type="entry name" value="RRM_1"/>
    <property type="match status" value="2"/>
</dbReference>
<dbReference type="SUPFAM" id="SSF54928">
    <property type="entry name" value="RNA-binding domain, RBD"/>
    <property type="match status" value="1"/>
</dbReference>